<keyword evidence="1" id="KW-1133">Transmembrane helix</keyword>
<evidence type="ECO:0000256" key="1">
    <source>
        <dbReference type="SAM" id="Phobius"/>
    </source>
</evidence>
<evidence type="ECO:0000313" key="2">
    <source>
        <dbReference type="EMBL" id="MBF5052782.1"/>
    </source>
</evidence>
<keyword evidence="1" id="KW-0472">Membrane</keyword>
<sequence>MFESLFDRIANEGTSELFFLLTGSVILLFIQQVYLGTRRALFRRKVRSEISAYRQRKDAINVVDLATGDPEFAKRNIFSRDVSHFGEKQCLYIDMPARLKAALREKEKQRGYMDSQCTEFHEDRSFDDGRTFEDLAEMTGIAALPELIDKHRTLVGEKFVSNADGMIFNGKKYGVYNLRFTRFGEEESPGVEVDLFETDYFTHKVFRSLPLPHHHERGALQDR</sequence>
<dbReference type="EMBL" id="ARXR01000008">
    <property type="protein sequence ID" value="MBF5052782.1"/>
    <property type="molecule type" value="Genomic_DNA"/>
</dbReference>
<dbReference type="RefSeq" id="WP_228547975.1">
    <property type="nucleotide sequence ID" value="NZ_ARXR01000008.1"/>
</dbReference>
<comment type="caution">
    <text evidence="2">The sequence shown here is derived from an EMBL/GenBank/DDBJ whole genome shotgun (WGS) entry which is preliminary data.</text>
</comment>
<evidence type="ECO:0000313" key="3">
    <source>
        <dbReference type="Proteomes" id="UP000644441"/>
    </source>
</evidence>
<organism evidence="2 3">
    <name type="scientific">Alloalcanivorax venustensis ISO4</name>
    <dbReference type="NCBI Taxonomy" id="1177184"/>
    <lineage>
        <taxon>Bacteria</taxon>
        <taxon>Pseudomonadati</taxon>
        <taxon>Pseudomonadota</taxon>
        <taxon>Gammaproteobacteria</taxon>
        <taxon>Oceanospirillales</taxon>
        <taxon>Alcanivoracaceae</taxon>
        <taxon>Alloalcanivorax</taxon>
    </lineage>
</organism>
<gene>
    <name evidence="2" type="ORF">ISO4_01384</name>
</gene>
<dbReference type="Proteomes" id="UP000644441">
    <property type="component" value="Unassembled WGS sequence"/>
</dbReference>
<protein>
    <submittedName>
        <fullName evidence="2">Uncharacterized protein</fullName>
    </submittedName>
</protein>
<accession>A0ABS0AF84</accession>
<keyword evidence="1" id="KW-0812">Transmembrane</keyword>
<keyword evidence="3" id="KW-1185">Reference proteome</keyword>
<name>A0ABS0AF84_9GAMM</name>
<proteinExistence type="predicted"/>
<reference evidence="2 3" key="1">
    <citation type="submission" date="2012-09" db="EMBL/GenBank/DDBJ databases">
        <title>Genome Sequence of alkane-degrading Bacterium Alcanivorax venustensis ISO4.</title>
        <authorList>
            <person name="Lai Q."/>
            <person name="Shao Z."/>
        </authorList>
    </citation>
    <scope>NUCLEOTIDE SEQUENCE [LARGE SCALE GENOMIC DNA]</scope>
    <source>
        <strain evidence="2 3">ISO4</strain>
    </source>
</reference>
<feature type="transmembrane region" description="Helical" evidence="1">
    <location>
        <begin position="17"/>
        <end position="37"/>
    </location>
</feature>